<feature type="compositionally biased region" description="Low complexity" evidence="11">
    <location>
        <begin position="738"/>
        <end position="754"/>
    </location>
</feature>
<evidence type="ECO:0000256" key="6">
    <source>
        <dbReference type="ARBA" id="ARBA00023008"/>
    </source>
</evidence>
<name>A0A8K0SZ49_9HYPO</name>
<evidence type="ECO:0000256" key="8">
    <source>
        <dbReference type="ARBA" id="ARBA00023101"/>
    </source>
</evidence>
<keyword evidence="8" id="KW-0470">Melanin biosynthesis</keyword>
<dbReference type="OrthoDB" id="1658288at2759"/>
<dbReference type="Gene3D" id="2.60.310.20">
    <property type="match status" value="1"/>
</dbReference>
<dbReference type="GO" id="GO:0030246">
    <property type="term" value="F:carbohydrate binding"/>
    <property type="evidence" value="ECO:0007669"/>
    <property type="project" value="InterPro"/>
</dbReference>
<dbReference type="Gene3D" id="2.60.120.200">
    <property type="match status" value="1"/>
</dbReference>
<comment type="similarity">
    <text evidence="2">Belongs to the tyrosinase family.</text>
</comment>
<keyword evidence="5" id="KW-0560">Oxidoreductase</keyword>
<dbReference type="PRINTS" id="PR00092">
    <property type="entry name" value="TYROSINASE"/>
</dbReference>
<evidence type="ECO:0000256" key="10">
    <source>
        <dbReference type="ARBA" id="ARBA00048881"/>
    </source>
</evidence>
<comment type="catalytic activity">
    <reaction evidence="10">
        <text>L-tyrosine + O2 = L-dopaquinone + H2O</text>
        <dbReference type="Rhea" id="RHEA:18117"/>
        <dbReference type="ChEBI" id="CHEBI:15377"/>
        <dbReference type="ChEBI" id="CHEBI:15379"/>
        <dbReference type="ChEBI" id="CHEBI:57924"/>
        <dbReference type="ChEBI" id="CHEBI:58315"/>
        <dbReference type="EC" id="1.14.18.1"/>
    </reaction>
</comment>
<dbReference type="InterPro" id="IPR050316">
    <property type="entry name" value="Tyrosinase/Hemocyanin"/>
</dbReference>
<comment type="catalytic activity">
    <reaction evidence="9">
        <text>2 L-dopa + O2 = 2 L-dopaquinone + 2 H2O</text>
        <dbReference type="Rhea" id="RHEA:34287"/>
        <dbReference type="ChEBI" id="CHEBI:15377"/>
        <dbReference type="ChEBI" id="CHEBI:15379"/>
        <dbReference type="ChEBI" id="CHEBI:57504"/>
        <dbReference type="ChEBI" id="CHEBI:57924"/>
        <dbReference type="EC" id="1.14.18.1"/>
    </reaction>
</comment>
<dbReference type="InterPro" id="IPR008922">
    <property type="entry name" value="Di-copper_centre_dom_sf"/>
</dbReference>
<dbReference type="Pfam" id="PF00264">
    <property type="entry name" value="Tyrosinase"/>
    <property type="match status" value="1"/>
</dbReference>
<keyword evidence="14" id="KW-1185">Reference proteome</keyword>
<comment type="caution">
    <text evidence="13">The sequence shown here is derived from an EMBL/GenBank/DDBJ whole genome shotgun (WGS) entry which is preliminary data.</text>
</comment>
<dbReference type="GO" id="GO:0004503">
    <property type="term" value="F:tyrosinase activity"/>
    <property type="evidence" value="ECO:0007669"/>
    <property type="project" value="UniProtKB-EC"/>
</dbReference>
<feature type="domain" description="Galectin" evidence="12">
    <location>
        <begin position="770"/>
        <end position="920"/>
    </location>
</feature>
<evidence type="ECO:0000256" key="7">
    <source>
        <dbReference type="ARBA" id="ARBA00023033"/>
    </source>
</evidence>
<evidence type="ECO:0000256" key="9">
    <source>
        <dbReference type="ARBA" id="ARBA00048233"/>
    </source>
</evidence>
<evidence type="ECO:0000256" key="5">
    <source>
        <dbReference type="ARBA" id="ARBA00023002"/>
    </source>
</evidence>
<reference evidence="13" key="1">
    <citation type="journal article" date="2021" name="Nat. Commun.">
        <title>Genetic determinants of endophytism in the Arabidopsis root mycobiome.</title>
        <authorList>
            <person name="Mesny F."/>
            <person name="Miyauchi S."/>
            <person name="Thiergart T."/>
            <person name="Pickel B."/>
            <person name="Atanasova L."/>
            <person name="Karlsson M."/>
            <person name="Huettel B."/>
            <person name="Barry K.W."/>
            <person name="Haridas S."/>
            <person name="Chen C."/>
            <person name="Bauer D."/>
            <person name="Andreopoulos W."/>
            <person name="Pangilinan J."/>
            <person name="LaButti K."/>
            <person name="Riley R."/>
            <person name="Lipzen A."/>
            <person name="Clum A."/>
            <person name="Drula E."/>
            <person name="Henrissat B."/>
            <person name="Kohler A."/>
            <person name="Grigoriev I.V."/>
            <person name="Martin F.M."/>
            <person name="Hacquard S."/>
        </authorList>
    </citation>
    <scope>NUCLEOTIDE SEQUENCE</scope>
    <source>
        <strain evidence="13">MPI-CAGE-CH-0235</strain>
    </source>
</reference>
<evidence type="ECO:0000256" key="11">
    <source>
        <dbReference type="SAM" id="MobiDB-lite"/>
    </source>
</evidence>
<dbReference type="PROSITE" id="PS51304">
    <property type="entry name" value="GALECTIN"/>
    <property type="match status" value="1"/>
</dbReference>
<feature type="compositionally biased region" description="Low complexity" evidence="11">
    <location>
        <begin position="12"/>
        <end position="25"/>
    </location>
</feature>
<dbReference type="Pfam" id="PF18132">
    <property type="entry name" value="Tyrosinase_C"/>
    <property type="match status" value="1"/>
</dbReference>
<dbReference type="SUPFAM" id="SSF48056">
    <property type="entry name" value="Di-copper centre-containing domain"/>
    <property type="match status" value="1"/>
</dbReference>
<dbReference type="AlphaFoldDB" id="A0A8K0SZ49"/>
<evidence type="ECO:0000259" key="12">
    <source>
        <dbReference type="PROSITE" id="PS51304"/>
    </source>
</evidence>
<feature type="region of interest" description="Disordered" evidence="11">
    <location>
        <begin position="736"/>
        <end position="758"/>
    </location>
</feature>
<evidence type="ECO:0000256" key="3">
    <source>
        <dbReference type="ARBA" id="ARBA00011906"/>
    </source>
</evidence>
<dbReference type="InterPro" id="IPR001079">
    <property type="entry name" value="Galectin_CRD"/>
</dbReference>
<dbReference type="EMBL" id="JAGPNK010000003">
    <property type="protein sequence ID" value="KAH7324584.1"/>
    <property type="molecule type" value="Genomic_DNA"/>
</dbReference>
<organism evidence="13 14">
    <name type="scientific">Stachybotrys elegans</name>
    <dbReference type="NCBI Taxonomy" id="80388"/>
    <lineage>
        <taxon>Eukaryota</taxon>
        <taxon>Fungi</taxon>
        <taxon>Dikarya</taxon>
        <taxon>Ascomycota</taxon>
        <taxon>Pezizomycotina</taxon>
        <taxon>Sordariomycetes</taxon>
        <taxon>Hypocreomycetidae</taxon>
        <taxon>Hypocreales</taxon>
        <taxon>Stachybotryaceae</taxon>
        <taxon>Stachybotrys</taxon>
    </lineage>
</organism>
<dbReference type="GO" id="GO:0046872">
    <property type="term" value="F:metal ion binding"/>
    <property type="evidence" value="ECO:0007669"/>
    <property type="project" value="UniProtKB-KW"/>
</dbReference>
<dbReference type="GO" id="GO:0042438">
    <property type="term" value="P:melanin biosynthetic process"/>
    <property type="evidence" value="ECO:0007669"/>
    <property type="project" value="UniProtKB-KW"/>
</dbReference>
<dbReference type="InterPro" id="IPR041640">
    <property type="entry name" value="Tyrosinase_C"/>
</dbReference>
<dbReference type="PANTHER" id="PTHR11474">
    <property type="entry name" value="TYROSINASE FAMILY MEMBER"/>
    <property type="match status" value="1"/>
</dbReference>
<evidence type="ECO:0000256" key="1">
    <source>
        <dbReference type="ARBA" id="ARBA00001973"/>
    </source>
</evidence>
<evidence type="ECO:0000256" key="4">
    <source>
        <dbReference type="ARBA" id="ARBA00022723"/>
    </source>
</evidence>
<dbReference type="Gene3D" id="1.10.1280.10">
    <property type="entry name" value="Di-copper center containing domain from catechol oxidase"/>
    <property type="match status" value="1"/>
</dbReference>
<dbReference type="InterPro" id="IPR002227">
    <property type="entry name" value="Tyrosinase_Cu-bd"/>
</dbReference>
<comment type="cofactor">
    <cofactor evidence="1">
        <name>Cu(2+)</name>
        <dbReference type="ChEBI" id="CHEBI:29036"/>
    </cofactor>
</comment>
<protein>
    <recommendedName>
        <fullName evidence="3">tyrosinase</fullName>
        <ecNumber evidence="3">1.14.18.1</ecNumber>
    </recommendedName>
</protein>
<evidence type="ECO:0000256" key="2">
    <source>
        <dbReference type="ARBA" id="ARBA00009928"/>
    </source>
</evidence>
<dbReference type="PROSITE" id="PS00497">
    <property type="entry name" value="TYROSINASE_1"/>
    <property type="match status" value="1"/>
</dbReference>
<sequence>MEWAIHRTQVVISSGGETTTSTEVHTSSHVEETTTSTIEAESSESVNVEQPQVVEVFDKTQKLDPPDPPPSKPYEYYPITGIQTGRGPDGSVPLRQEITEWSSKPENSKQVNLYLLALRRLQDVPPTERDSWFQIAGIHGMPYQAWDEPDTTFEDAKQKGYCVHANPLFPAWHRPYLLLLENQLYDIMIKEIIPMFPKDQQDVWREAADTWRLPYWDWAVNPQVPKLAYDPEITVMMPNGILTAIENPLYQFKMPNDKTMGSSGVGTIKGDEDMVLAYGNCYATSRCPAQEDTNPKSKAWAEGTVNNEEVGKRMTDHLAYDDKNYGAAAEMVYRLLTYPLTYPQFATVALDESKADVQTDVNIEFIHNNIHYWVGGDGGHMSQIPVATFDGLFWLHHCNIDRIFAIWQALNPDKWFTEAKQGEFDQKVIGLADTDLVTHKTPLRPFHKDKEGNVWTPDEVRNHLDLGYSYKEIQPWKKEFQTGGALDSEKLTKSLKGTVNEKYGRVRGQAIEVLAEATKPAPPSSGQAGPAMAVAIATSTHPGSPATAIARAFSSGGPPPAPPVPGGMKVVKDGKAIESNDFALSVRFSRFAFAGHPFSINVCLAPADESQARDPERDYIGSVYNFSQPAAVDGQEVCSNCSTLQRGNTRMSSYLPVNILLNKLLKEESLKSLEKEDVEAVLKRLYWRVIKYGKEVPEDQLTALDLQIIVSVNTATHFEDPTESSGFENFAVMPSLGANPQEEPEAAPTAAPEESQTQVSSDIQYLALDKIIKLKKAVPEGGSVIVQSAALDLNPADVADDGTGISFMYFDDSTDANKHEESNYDVLLSVDLRRGDGTLRLNNRPAWGGWHTQQDLDINFEWFDSNAFNLEVKDDESEYRVLINGHQVGSRKKAFEGKAITHVQYWIKDEDRTTSALSYALTVKVA</sequence>
<keyword evidence="6" id="KW-0186">Copper</keyword>
<dbReference type="Proteomes" id="UP000813444">
    <property type="component" value="Unassembled WGS sequence"/>
</dbReference>
<accession>A0A8K0SZ49</accession>
<proteinExistence type="inferred from homology"/>
<keyword evidence="7" id="KW-0503">Monooxygenase</keyword>
<evidence type="ECO:0000313" key="13">
    <source>
        <dbReference type="EMBL" id="KAH7324584.1"/>
    </source>
</evidence>
<dbReference type="EC" id="1.14.18.1" evidence="3"/>
<keyword evidence="4" id="KW-0479">Metal-binding</keyword>
<feature type="region of interest" description="Disordered" evidence="11">
    <location>
        <begin position="12"/>
        <end position="48"/>
    </location>
</feature>
<gene>
    <name evidence="13" type="ORF">B0I35DRAFT_369856</name>
</gene>
<evidence type="ECO:0000313" key="14">
    <source>
        <dbReference type="Proteomes" id="UP000813444"/>
    </source>
</evidence>
<feature type="compositionally biased region" description="Low complexity" evidence="11">
    <location>
        <begin position="33"/>
        <end position="45"/>
    </location>
</feature>
<dbReference type="PANTHER" id="PTHR11474:SF76">
    <property type="entry name" value="SHKT DOMAIN-CONTAINING PROTEIN"/>
    <property type="match status" value="1"/>
</dbReference>